<dbReference type="InterPro" id="IPR008978">
    <property type="entry name" value="HSP20-like_chaperone"/>
</dbReference>
<dbReference type="PANTHER" id="PTHR45640:SF32">
    <property type="entry name" value="STRESS-INDUCED PROTEIN 1"/>
    <property type="match status" value="1"/>
</dbReference>
<dbReference type="Gene3D" id="2.60.40.790">
    <property type="match status" value="1"/>
</dbReference>
<dbReference type="Proteomes" id="UP001328107">
    <property type="component" value="Unassembled WGS sequence"/>
</dbReference>
<dbReference type="GO" id="GO:0036498">
    <property type="term" value="P:IRE1-mediated unfolded protein response"/>
    <property type="evidence" value="ECO:0007669"/>
    <property type="project" value="TreeGrafter"/>
</dbReference>
<dbReference type="PANTHER" id="PTHR45640">
    <property type="entry name" value="HEAT SHOCK PROTEIN HSP-12.2-RELATED"/>
    <property type="match status" value="1"/>
</dbReference>
<evidence type="ECO:0000313" key="5">
    <source>
        <dbReference type="Proteomes" id="UP001328107"/>
    </source>
</evidence>
<protein>
    <recommendedName>
        <fullName evidence="3">SHSP domain-containing protein</fullName>
    </recommendedName>
</protein>
<evidence type="ECO:0000256" key="1">
    <source>
        <dbReference type="PROSITE-ProRule" id="PRU00285"/>
    </source>
</evidence>
<dbReference type="Pfam" id="PF00011">
    <property type="entry name" value="HSP20"/>
    <property type="match status" value="1"/>
</dbReference>
<proteinExistence type="inferred from homology"/>
<dbReference type="GO" id="GO:0042026">
    <property type="term" value="P:protein refolding"/>
    <property type="evidence" value="ECO:0007669"/>
    <property type="project" value="TreeGrafter"/>
</dbReference>
<dbReference type="GO" id="GO:0005737">
    <property type="term" value="C:cytoplasm"/>
    <property type="evidence" value="ECO:0007669"/>
    <property type="project" value="TreeGrafter"/>
</dbReference>
<comment type="caution">
    <text evidence="4">The sequence shown here is derived from an EMBL/GenBank/DDBJ whole genome shotgun (WGS) entry which is preliminary data.</text>
</comment>
<dbReference type="AlphaFoldDB" id="A0AAN5CHJ0"/>
<reference evidence="5" key="1">
    <citation type="submission" date="2022-10" db="EMBL/GenBank/DDBJ databases">
        <title>Genome assembly of Pristionchus species.</title>
        <authorList>
            <person name="Yoshida K."/>
            <person name="Sommer R.J."/>
        </authorList>
    </citation>
    <scope>NUCLEOTIDE SEQUENCE [LARGE SCALE GENOMIC DNA]</scope>
    <source>
        <strain evidence="5">RS5460</strain>
    </source>
</reference>
<dbReference type="InterPro" id="IPR001436">
    <property type="entry name" value="Alpha-crystallin/sHSP_animal"/>
</dbReference>
<accession>A0AAN5CHJ0</accession>
<dbReference type="GO" id="GO:0005634">
    <property type="term" value="C:nucleus"/>
    <property type="evidence" value="ECO:0007669"/>
    <property type="project" value="TreeGrafter"/>
</dbReference>
<dbReference type="EMBL" id="BTRK01000003">
    <property type="protein sequence ID" value="GMR44511.1"/>
    <property type="molecule type" value="Genomic_DNA"/>
</dbReference>
<feature type="domain" description="SHSP" evidence="3">
    <location>
        <begin position="15"/>
        <end position="102"/>
    </location>
</feature>
<evidence type="ECO:0000313" key="4">
    <source>
        <dbReference type="EMBL" id="GMR44511.1"/>
    </source>
</evidence>
<name>A0AAN5CHJ0_9BILA</name>
<organism evidence="4 5">
    <name type="scientific">Pristionchus mayeri</name>
    <dbReference type="NCBI Taxonomy" id="1317129"/>
    <lineage>
        <taxon>Eukaryota</taxon>
        <taxon>Metazoa</taxon>
        <taxon>Ecdysozoa</taxon>
        <taxon>Nematoda</taxon>
        <taxon>Chromadorea</taxon>
        <taxon>Rhabditida</taxon>
        <taxon>Rhabditina</taxon>
        <taxon>Diplogasteromorpha</taxon>
        <taxon>Diplogasteroidea</taxon>
        <taxon>Neodiplogasteridae</taxon>
        <taxon>Pristionchus</taxon>
    </lineage>
</organism>
<dbReference type="InterPro" id="IPR002068">
    <property type="entry name" value="A-crystallin/Hsp20_dom"/>
</dbReference>
<keyword evidence="5" id="KW-1185">Reference proteome</keyword>
<feature type="non-terminal residue" evidence="4">
    <location>
        <position position="1"/>
    </location>
</feature>
<dbReference type="SUPFAM" id="SSF49764">
    <property type="entry name" value="HSP20-like chaperones"/>
    <property type="match status" value="1"/>
</dbReference>
<sequence length="102" mass="11140">VDPLVPSSLAPSSLLPLPSFHPPLIVIENTAEKFTVSVDVSHFKPEEVKVNLNGNDLTIEGDHEEKSDEIGTIKRFILPEDTNLDSLRSSLSDEGHLTIEAP</sequence>
<evidence type="ECO:0000259" key="3">
    <source>
        <dbReference type="PROSITE" id="PS01031"/>
    </source>
</evidence>
<gene>
    <name evidence="4" type="ORF">PMAYCL1PPCAC_14706</name>
</gene>
<dbReference type="GO" id="GO:0051082">
    <property type="term" value="F:unfolded protein binding"/>
    <property type="evidence" value="ECO:0007669"/>
    <property type="project" value="TreeGrafter"/>
</dbReference>
<evidence type="ECO:0000256" key="2">
    <source>
        <dbReference type="RuleBase" id="RU003616"/>
    </source>
</evidence>
<comment type="similarity">
    <text evidence="1 2">Belongs to the small heat shock protein (HSP20) family.</text>
</comment>
<dbReference type="PROSITE" id="PS01031">
    <property type="entry name" value="SHSP"/>
    <property type="match status" value="1"/>
</dbReference>
<dbReference type="GO" id="GO:0009408">
    <property type="term" value="P:response to heat"/>
    <property type="evidence" value="ECO:0007669"/>
    <property type="project" value="TreeGrafter"/>
</dbReference>
<feature type="non-terminal residue" evidence="4">
    <location>
        <position position="102"/>
    </location>
</feature>
<dbReference type="CDD" id="cd06526">
    <property type="entry name" value="metazoan_ACD"/>
    <property type="match status" value="1"/>
</dbReference>